<dbReference type="AlphaFoldDB" id="A0A2A6BS02"/>
<accession>A0A2A6BS02</accession>
<reference evidence="1" key="2">
    <citation type="submission" date="2022-06" db="UniProtKB">
        <authorList>
            <consortium name="EnsemblMetazoa"/>
        </authorList>
    </citation>
    <scope>IDENTIFICATION</scope>
    <source>
        <strain evidence="1">PS312</strain>
    </source>
</reference>
<dbReference type="OrthoDB" id="1922221at2759"/>
<keyword evidence="2" id="KW-1185">Reference proteome</keyword>
<accession>A0A8R1YSJ7</accession>
<protein>
    <submittedName>
        <fullName evidence="1">Uncharacterized protein</fullName>
    </submittedName>
</protein>
<name>A0A2A6BS02_PRIPA</name>
<dbReference type="EnsemblMetazoa" id="PPA37378.1">
    <property type="protein sequence ID" value="PPA37378.1"/>
    <property type="gene ID" value="WBGene00275747"/>
</dbReference>
<dbReference type="Proteomes" id="UP000005239">
    <property type="component" value="Unassembled WGS sequence"/>
</dbReference>
<evidence type="ECO:0000313" key="1">
    <source>
        <dbReference type="EnsemblMetazoa" id="PPA37378.1"/>
    </source>
</evidence>
<organism evidence="1 2">
    <name type="scientific">Pristionchus pacificus</name>
    <name type="common">Parasitic nematode worm</name>
    <dbReference type="NCBI Taxonomy" id="54126"/>
    <lineage>
        <taxon>Eukaryota</taxon>
        <taxon>Metazoa</taxon>
        <taxon>Ecdysozoa</taxon>
        <taxon>Nematoda</taxon>
        <taxon>Chromadorea</taxon>
        <taxon>Rhabditida</taxon>
        <taxon>Rhabditina</taxon>
        <taxon>Diplogasteromorpha</taxon>
        <taxon>Diplogasteroidea</taxon>
        <taxon>Neodiplogasteridae</taxon>
        <taxon>Pristionchus</taxon>
    </lineage>
</organism>
<evidence type="ECO:0000313" key="2">
    <source>
        <dbReference type="Proteomes" id="UP000005239"/>
    </source>
</evidence>
<proteinExistence type="predicted"/>
<sequence length="81" mass="9561">DEDWLRQFEANVTRSEQLRGNIERILNDFERHIDQLESNVFPMHEQNGKLQIKQMNIQKLLKTIDATIQFYGKSGELESAI</sequence>
<reference evidence="2" key="1">
    <citation type="journal article" date="2008" name="Nat. Genet.">
        <title>The Pristionchus pacificus genome provides a unique perspective on nematode lifestyle and parasitism.</title>
        <authorList>
            <person name="Dieterich C."/>
            <person name="Clifton S.W."/>
            <person name="Schuster L.N."/>
            <person name="Chinwalla A."/>
            <person name="Delehaunty K."/>
            <person name="Dinkelacker I."/>
            <person name="Fulton L."/>
            <person name="Fulton R."/>
            <person name="Godfrey J."/>
            <person name="Minx P."/>
            <person name="Mitreva M."/>
            <person name="Roeseler W."/>
            <person name="Tian H."/>
            <person name="Witte H."/>
            <person name="Yang S.P."/>
            <person name="Wilson R.K."/>
            <person name="Sommer R.J."/>
        </authorList>
    </citation>
    <scope>NUCLEOTIDE SEQUENCE [LARGE SCALE GENOMIC DNA]</scope>
    <source>
        <strain evidence="2">PS312</strain>
    </source>
</reference>
<gene>
    <name evidence="1" type="primary">WBGene00275747</name>
</gene>